<name>A0A8S5NU58_9CAUD</name>
<dbReference type="SUPFAM" id="SSF160719">
    <property type="entry name" value="gpW/gp25-like"/>
    <property type="match status" value="1"/>
</dbReference>
<proteinExistence type="predicted"/>
<dbReference type="EMBL" id="BK015250">
    <property type="protein sequence ID" value="DAD97919.1"/>
    <property type="molecule type" value="Genomic_DNA"/>
</dbReference>
<protein>
    <recommendedName>
        <fullName evidence="2">DUF2634 domain-containing protein</fullName>
    </recommendedName>
</protein>
<evidence type="ECO:0008006" key="2">
    <source>
        <dbReference type="Google" id="ProtNLM"/>
    </source>
</evidence>
<dbReference type="Gene3D" id="3.10.450.40">
    <property type="match status" value="1"/>
</dbReference>
<sequence length="143" mass="16625">MADNLLLPKQTNDTLIPDTVNYIEPSHTYDVDFRTDSQIRGYADKLRSMEQAIYKIINTERYQYIIYSWNYGIELQDLFGQPIPYVYAELQRRIEEALLNDDRITKVYNFEFSNNGGDVMTEFDVDTIYGTLQGIKKGVSGIV</sequence>
<reference evidence="1" key="1">
    <citation type="journal article" date="2021" name="Proc. Natl. Acad. Sci. U.S.A.">
        <title>A Catalog of Tens of Thousands of Viruses from Human Metagenomes Reveals Hidden Associations with Chronic Diseases.</title>
        <authorList>
            <person name="Tisza M.J."/>
            <person name="Buck C.B."/>
        </authorList>
    </citation>
    <scope>NUCLEOTIDE SEQUENCE</scope>
    <source>
        <strain evidence="1">CtybZ1</strain>
    </source>
</reference>
<organism evidence="1">
    <name type="scientific">Siphoviridae sp. ctybZ1</name>
    <dbReference type="NCBI Taxonomy" id="2825746"/>
    <lineage>
        <taxon>Viruses</taxon>
        <taxon>Duplodnaviria</taxon>
        <taxon>Heunggongvirae</taxon>
        <taxon>Uroviricota</taxon>
        <taxon>Caudoviricetes</taxon>
    </lineage>
</organism>
<dbReference type="InterPro" id="IPR020288">
    <property type="entry name" value="Sheath_initiator"/>
</dbReference>
<evidence type="ECO:0000313" key="1">
    <source>
        <dbReference type="EMBL" id="DAD97919.1"/>
    </source>
</evidence>
<accession>A0A8S5NU58</accession>
<dbReference type="Pfam" id="PF10934">
    <property type="entry name" value="Sheath_initiator"/>
    <property type="match status" value="1"/>
</dbReference>